<organism evidence="10 11">
    <name type="scientific">Mikania micrantha</name>
    <name type="common">bitter vine</name>
    <dbReference type="NCBI Taxonomy" id="192012"/>
    <lineage>
        <taxon>Eukaryota</taxon>
        <taxon>Viridiplantae</taxon>
        <taxon>Streptophyta</taxon>
        <taxon>Embryophyta</taxon>
        <taxon>Tracheophyta</taxon>
        <taxon>Spermatophyta</taxon>
        <taxon>Magnoliopsida</taxon>
        <taxon>eudicotyledons</taxon>
        <taxon>Gunneridae</taxon>
        <taxon>Pentapetalae</taxon>
        <taxon>asterids</taxon>
        <taxon>campanulids</taxon>
        <taxon>Asterales</taxon>
        <taxon>Asteraceae</taxon>
        <taxon>Asteroideae</taxon>
        <taxon>Heliantheae alliance</taxon>
        <taxon>Eupatorieae</taxon>
        <taxon>Mikania</taxon>
    </lineage>
</organism>
<dbReference type="PANTHER" id="PTHR11062:SF229">
    <property type="entry name" value="GLUCURONOXYLAN GLUCURONOSYLTRANSFERASE IRX7-RELATED"/>
    <property type="match status" value="1"/>
</dbReference>
<name>A0A5N6P2A8_9ASTR</name>
<comment type="caution">
    <text evidence="10">The sequence shown here is derived from an EMBL/GenBank/DDBJ whole genome shotgun (WGS) entry which is preliminary data.</text>
</comment>
<keyword evidence="8" id="KW-0812">Transmembrane</keyword>
<evidence type="ECO:0000256" key="3">
    <source>
        <dbReference type="ARBA" id="ARBA00022676"/>
    </source>
</evidence>
<feature type="transmembrane region" description="Helical" evidence="8">
    <location>
        <begin position="23"/>
        <end position="43"/>
    </location>
</feature>
<evidence type="ECO:0000256" key="8">
    <source>
        <dbReference type="SAM" id="Phobius"/>
    </source>
</evidence>
<feature type="domain" description="CCHC-type" evidence="9">
    <location>
        <begin position="528"/>
        <end position="544"/>
    </location>
</feature>
<keyword evidence="6" id="KW-0862">Zinc</keyword>
<keyword evidence="3" id="KW-0328">Glycosyltransferase</keyword>
<protein>
    <recommendedName>
        <fullName evidence="9">CCHC-type domain-containing protein</fullName>
    </recommendedName>
</protein>
<feature type="compositionally biased region" description="Pro residues" evidence="7">
    <location>
        <begin position="788"/>
        <end position="822"/>
    </location>
</feature>
<dbReference type="GO" id="GO:0008270">
    <property type="term" value="F:zinc ion binding"/>
    <property type="evidence" value="ECO:0007669"/>
    <property type="project" value="UniProtKB-KW"/>
</dbReference>
<dbReference type="InterPro" id="IPR001878">
    <property type="entry name" value="Znf_CCHC"/>
</dbReference>
<dbReference type="SUPFAM" id="SSF57756">
    <property type="entry name" value="Retrovirus zinc finger-like domains"/>
    <property type="match status" value="1"/>
</dbReference>
<dbReference type="GO" id="GO:0003676">
    <property type="term" value="F:nucleic acid binding"/>
    <property type="evidence" value="ECO:0007669"/>
    <property type="project" value="InterPro"/>
</dbReference>
<evidence type="ECO:0000256" key="6">
    <source>
        <dbReference type="PROSITE-ProRule" id="PRU00047"/>
    </source>
</evidence>
<dbReference type="GO" id="GO:0016757">
    <property type="term" value="F:glycosyltransferase activity"/>
    <property type="evidence" value="ECO:0007669"/>
    <property type="project" value="UniProtKB-KW"/>
</dbReference>
<dbReference type="SMART" id="SM00343">
    <property type="entry name" value="ZnF_C2HC"/>
    <property type="match status" value="1"/>
</dbReference>
<keyword evidence="3" id="KW-0808">Transferase</keyword>
<keyword evidence="5" id="KW-0333">Golgi apparatus</keyword>
<feature type="compositionally biased region" description="Low complexity" evidence="7">
    <location>
        <begin position="762"/>
        <end position="781"/>
    </location>
</feature>
<dbReference type="Pfam" id="PF03016">
    <property type="entry name" value="Exostosin_GT47"/>
    <property type="match status" value="1"/>
</dbReference>
<gene>
    <name evidence="10" type="ORF">E3N88_14744</name>
</gene>
<dbReference type="GO" id="GO:0000139">
    <property type="term" value="C:Golgi membrane"/>
    <property type="evidence" value="ECO:0007669"/>
    <property type="project" value="UniProtKB-SubCell"/>
</dbReference>
<evidence type="ECO:0000256" key="5">
    <source>
        <dbReference type="ARBA" id="ARBA00023034"/>
    </source>
</evidence>
<keyword evidence="6" id="KW-0479">Metal-binding</keyword>
<keyword evidence="8" id="KW-1133">Transmembrane helix</keyword>
<dbReference type="OrthoDB" id="1924787at2759"/>
<dbReference type="InterPro" id="IPR036875">
    <property type="entry name" value="Znf_CCHC_sf"/>
</dbReference>
<evidence type="ECO:0000256" key="2">
    <source>
        <dbReference type="ARBA" id="ARBA00010271"/>
    </source>
</evidence>
<dbReference type="Proteomes" id="UP000326396">
    <property type="component" value="Linkage Group LG15"/>
</dbReference>
<comment type="subcellular location">
    <subcellularLocation>
        <location evidence="1">Golgi apparatus membrane</location>
        <topology evidence="1">Single-pass type II membrane protein</topology>
    </subcellularLocation>
</comment>
<evidence type="ECO:0000313" key="10">
    <source>
        <dbReference type="EMBL" id="KAD5803384.1"/>
    </source>
</evidence>
<accession>A0A5N6P2A8</accession>
<keyword evidence="6" id="KW-0863">Zinc-finger</keyword>
<evidence type="ECO:0000256" key="1">
    <source>
        <dbReference type="ARBA" id="ARBA00004323"/>
    </source>
</evidence>
<dbReference type="InterPro" id="IPR040911">
    <property type="entry name" value="Exostosin_GT47"/>
</dbReference>
<dbReference type="EMBL" id="SZYD01000007">
    <property type="protein sequence ID" value="KAD5803384.1"/>
    <property type="molecule type" value="Genomic_DNA"/>
</dbReference>
<evidence type="ECO:0000256" key="7">
    <source>
        <dbReference type="SAM" id="MobiDB-lite"/>
    </source>
</evidence>
<evidence type="ECO:0000313" key="11">
    <source>
        <dbReference type="Proteomes" id="UP000326396"/>
    </source>
</evidence>
<dbReference type="InterPro" id="IPR004263">
    <property type="entry name" value="Exostosin"/>
</dbReference>
<proteinExistence type="inferred from homology"/>
<dbReference type="AlphaFoldDB" id="A0A5N6P2A8"/>
<evidence type="ECO:0000259" key="9">
    <source>
        <dbReference type="PROSITE" id="PS50158"/>
    </source>
</evidence>
<feature type="region of interest" description="Disordered" evidence="7">
    <location>
        <begin position="762"/>
        <end position="870"/>
    </location>
</feature>
<dbReference type="PROSITE" id="PS50158">
    <property type="entry name" value="ZF_CCHC"/>
    <property type="match status" value="1"/>
</dbReference>
<keyword evidence="8" id="KW-0472">Membrane</keyword>
<reference evidence="10 11" key="1">
    <citation type="submission" date="2019-05" db="EMBL/GenBank/DDBJ databases">
        <title>Mikania micrantha, genome provides insights into the molecular mechanism of rapid growth.</title>
        <authorList>
            <person name="Liu B."/>
        </authorList>
    </citation>
    <scope>NUCLEOTIDE SEQUENCE [LARGE SCALE GENOMIC DNA]</scope>
    <source>
        <strain evidence="10">NLD-2019</strain>
        <tissue evidence="10">Leaf</tissue>
    </source>
</reference>
<keyword evidence="4" id="KW-0735">Signal-anchor</keyword>
<dbReference type="GO" id="GO:0010417">
    <property type="term" value="P:glucuronoxylan biosynthetic process"/>
    <property type="evidence" value="ECO:0007669"/>
    <property type="project" value="TreeGrafter"/>
</dbReference>
<evidence type="ECO:0000256" key="4">
    <source>
        <dbReference type="ARBA" id="ARBA00022968"/>
    </source>
</evidence>
<sequence>MKTADLYRFTGKKLKLLRIRHGFIYWKSIIWFVVSFIFFLRFISHHQPNTSSLRTTVISHHQSNAVSNVISESNSVSILRRNQGLLNDLKIYVYELPAKYNSDWLSNERCSNHLFASEVAIHKALMNSDVRTFDPSEADFFFVPVYVSCNFTTVNGFPAIGHARALLLSAVELISSELPFWNRSKGSDHVFVASHDHGACFHAMEDRAVANGIPEFMKNSIILQTFGVKHRHPCQDVDHVVIPPYVSPEKIQSTLSQTPVKGRRDIFVFFRGKMEVHPKNIRGRFYSRRVRTEILQKFRKNSRFYLKRHRFTGYQSEIARSVFCLCPRGWAPWSPRLVEAAALGCVPVIIADGICLPLESAVPWPEISITVPEKDVGKLAGILDHVAATNLSTIQTKLWDPTVRQALLYHGDVEDGDATWNVLVALSERLKKSHRSSSTAGLVWDKTPELYVCLVCGSLDGIGSFAGKFCCVAEAEWEARNKIRNKDRRNGGGRDAANRNRGRCQCCDRDNESRGSSPINHKDASKIKCFKCDEYGHYASECPNRKWEGARLKKEEVHLTREEDDDEPTLLLTMCRQEKDSSTKKDSKCFFPNGQETKMETELVKMSEDLKNLLGIYDPGQANKSEFRCHECGIFTLLAPVTRDLSTHLNSVNPCVAEQKTLIVLSVDTPFTGRIASPLAIKDNGEDALTALAITQVTPHALRHHHYASATLLMTSFSGEERWGCDRVVSEPQNFVYLAMANPGENYIYQRFPYIILDDTPSDSSGSSSGAVPSHASSVSSQVRPQLPATPPGSPFVPPLPPGSPFIPPPPGSPPVHSPPHSPLADASAMRRQSSSPHRAPAWDGLRRMRGQARKTTGLPPRRPMAPRDEPTPVYEVGESSHQAELRAQVQQVSQDLLGLRQDLQQHHVTMEDTRNTVLEIFTSHLALMEQVTTQGADTLAWRATIEDRLRRTWWREMIAACKQRVAAFGERLQGLIWMLGTLSTEARLIWLAIVLATIAIVLACLPYFLR</sequence>
<dbReference type="PANTHER" id="PTHR11062">
    <property type="entry name" value="EXOSTOSIN HEPARAN SULFATE GLYCOSYLTRANSFERASE -RELATED"/>
    <property type="match status" value="1"/>
</dbReference>
<comment type="similarity">
    <text evidence="2">Belongs to the glycosyltransferase 47 family.</text>
</comment>
<dbReference type="Pfam" id="PF00098">
    <property type="entry name" value="zf-CCHC"/>
    <property type="match status" value="1"/>
</dbReference>
<dbReference type="Gene3D" id="4.10.60.10">
    <property type="entry name" value="Zinc finger, CCHC-type"/>
    <property type="match status" value="1"/>
</dbReference>
<feature type="transmembrane region" description="Helical" evidence="8">
    <location>
        <begin position="989"/>
        <end position="1010"/>
    </location>
</feature>
<keyword evidence="11" id="KW-1185">Reference proteome</keyword>